<dbReference type="SUPFAM" id="SSF103473">
    <property type="entry name" value="MFS general substrate transporter"/>
    <property type="match status" value="1"/>
</dbReference>
<dbReference type="AlphaFoldDB" id="A0A9P3H6D5"/>
<evidence type="ECO:0000256" key="5">
    <source>
        <dbReference type="ARBA" id="ARBA00023136"/>
    </source>
</evidence>
<dbReference type="Proteomes" id="UP000827284">
    <property type="component" value="Unassembled WGS sequence"/>
</dbReference>
<feature type="compositionally biased region" description="Polar residues" evidence="6">
    <location>
        <begin position="1"/>
        <end position="24"/>
    </location>
</feature>
<comment type="caution">
    <text evidence="9">The sequence shown here is derived from an EMBL/GenBank/DDBJ whole genome shotgun (WGS) entry which is preliminary data.</text>
</comment>
<keyword evidence="10" id="KW-1185">Reference proteome</keyword>
<feature type="transmembrane region" description="Helical" evidence="7">
    <location>
        <begin position="524"/>
        <end position="545"/>
    </location>
</feature>
<feature type="transmembrane region" description="Helical" evidence="7">
    <location>
        <begin position="422"/>
        <end position="442"/>
    </location>
</feature>
<evidence type="ECO:0000313" key="9">
    <source>
        <dbReference type="EMBL" id="GJJ70562.1"/>
    </source>
</evidence>
<dbReference type="OrthoDB" id="3639251at2759"/>
<feature type="transmembrane region" description="Helical" evidence="7">
    <location>
        <begin position="454"/>
        <end position="476"/>
    </location>
</feature>
<feature type="transmembrane region" description="Helical" evidence="7">
    <location>
        <begin position="362"/>
        <end position="381"/>
    </location>
</feature>
<dbReference type="EMBL" id="BQFW01000004">
    <property type="protein sequence ID" value="GJJ70562.1"/>
    <property type="molecule type" value="Genomic_DNA"/>
</dbReference>
<evidence type="ECO:0000256" key="1">
    <source>
        <dbReference type="ARBA" id="ARBA00004141"/>
    </source>
</evidence>
<accession>A0A9P3H6D5</accession>
<feature type="region of interest" description="Disordered" evidence="6">
    <location>
        <begin position="102"/>
        <end position="203"/>
    </location>
</feature>
<feature type="compositionally biased region" description="Low complexity" evidence="6">
    <location>
        <begin position="180"/>
        <end position="189"/>
    </location>
</feature>
<name>A0A9P3H6D5_9FUNG</name>
<dbReference type="GO" id="GO:0016020">
    <property type="term" value="C:membrane"/>
    <property type="evidence" value="ECO:0007669"/>
    <property type="project" value="UniProtKB-SubCell"/>
</dbReference>
<feature type="compositionally biased region" description="Basic and acidic residues" evidence="6">
    <location>
        <begin position="113"/>
        <end position="124"/>
    </location>
</feature>
<feature type="compositionally biased region" description="Basic and acidic residues" evidence="6">
    <location>
        <begin position="68"/>
        <end position="80"/>
    </location>
</feature>
<keyword evidence="3 7" id="KW-0812">Transmembrane</keyword>
<dbReference type="InterPro" id="IPR011701">
    <property type="entry name" value="MFS"/>
</dbReference>
<evidence type="ECO:0000313" key="10">
    <source>
        <dbReference type="Proteomes" id="UP000827284"/>
    </source>
</evidence>
<reference evidence="9" key="1">
    <citation type="submission" date="2021-11" db="EMBL/GenBank/DDBJ databases">
        <authorList>
            <person name="Herlambang A."/>
            <person name="Guo Y."/>
            <person name="Takashima Y."/>
            <person name="Nishizawa T."/>
        </authorList>
    </citation>
    <scope>NUCLEOTIDE SEQUENCE</scope>
    <source>
        <strain evidence="9">E1425</strain>
    </source>
</reference>
<keyword evidence="2" id="KW-0813">Transport</keyword>
<feature type="transmembrane region" description="Helical" evidence="7">
    <location>
        <begin position="333"/>
        <end position="355"/>
    </location>
</feature>
<keyword evidence="5 7" id="KW-0472">Membrane</keyword>
<dbReference type="PROSITE" id="PS50850">
    <property type="entry name" value="MFS"/>
    <property type="match status" value="1"/>
</dbReference>
<dbReference type="InterPro" id="IPR036259">
    <property type="entry name" value="MFS_trans_sf"/>
</dbReference>
<evidence type="ECO:0000259" key="8">
    <source>
        <dbReference type="PROSITE" id="PS50850"/>
    </source>
</evidence>
<evidence type="ECO:0000256" key="7">
    <source>
        <dbReference type="SAM" id="Phobius"/>
    </source>
</evidence>
<proteinExistence type="predicted"/>
<dbReference type="InterPro" id="IPR020846">
    <property type="entry name" value="MFS_dom"/>
</dbReference>
<comment type="subcellular location">
    <subcellularLocation>
        <location evidence="1">Membrane</location>
        <topology evidence="1">Multi-pass membrane protein</topology>
    </subcellularLocation>
</comment>
<evidence type="ECO:0000256" key="4">
    <source>
        <dbReference type="ARBA" id="ARBA00022989"/>
    </source>
</evidence>
<feature type="compositionally biased region" description="Polar residues" evidence="6">
    <location>
        <begin position="32"/>
        <end position="42"/>
    </location>
</feature>
<protein>
    <recommendedName>
        <fullName evidence="8">Major facilitator superfamily (MFS) profile domain-containing protein</fullName>
    </recommendedName>
</protein>
<evidence type="ECO:0000256" key="6">
    <source>
        <dbReference type="SAM" id="MobiDB-lite"/>
    </source>
</evidence>
<feature type="region of interest" description="Disordered" evidence="6">
    <location>
        <begin position="1"/>
        <end position="85"/>
    </location>
</feature>
<evidence type="ECO:0000256" key="3">
    <source>
        <dbReference type="ARBA" id="ARBA00022692"/>
    </source>
</evidence>
<feature type="domain" description="Major facilitator superfamily (MFS) profile" evidence="8">
    <location>
        <begin position="295"/>
        <end position="556"/>
    </location>
</feature>
<dbReference type="GO" id="GO:0022857">
    <property type="term" value="F:transmembrane transporter activity"/>
    <property type="evidence" value="ECO:0007669"/>
    <property type="project" value="InterPro"/>
</dbReference>
<sequence>MEPSNINITITPSSCPSTMDTFNASPERDSESSPMRQYSIPSVHSHGSHHNHEQRTSVGSSSRPSPEGAHHYVSRRESGRHVQGLPPSVLATVEAVLGGLYDVDLNGNGDVVSRGEDADSEHSDSPQSIQQQRRIHYTDSPLPSLPTEPRNQTQNPDYSPKKNKRTRVAPDTAKHEADDGSSLDSRGSRGSNGGHFYTYENPPLVPQSYQREFYERQLNPSVGGARQQRHYQQQPLGEDEQLEIYRTTSFRSEQSFDRRDTKGDPVGGLNSFNQAFFKEDPELEKIIVRKLDRNLLPLLGILYLFSYLDRVNIGNARLFGLEDAIHLTSGQYNIALASFFLAYCTFEVPSNWILVRLGPRTWTPILMLTWGGISLAMAWVTSFTGLIIARFALGMAEAGFVPGVLFYLTLFYKRSEHSFRMAIFLCFNILAGAFGGLLAAGISNLNGVFHLQGWQWIFMLEAIPTMLLAVVTWFVMTPSPAAAYFLTGEERIYAANRILMDCNVSPSKSASWKQTREALTDYRIYLVCLASIFLHTPHSGVVLFLPSLVADMGFKA</sequence>
<dbReference type="PANTHER" id="PTHR43791:SF36">
    <property type="entry name" value="TRANSPORTER, PUTATIVE (AFU_ORTHOLOGUE AFUA_6G08340)-RELATED"/>
    <property type="match status" value="1"/>
</dbReference>
<dbReference type="PANTHER" id="PTHR43791">
    <property type="entry name" value="PERMEASE-RELATED"/>
    <property type="match status" value="1"/>
</dbReference>
<evidence type="ECO:0000256" key="2">
    <source>
        <dbReference type="ARBA" id="ARBA00022448"/>
    </source>
</evidence>
<dbReference type="Pfam" id="PF07690">
    <property type="entry name" value="MFS_1"/>
    <property type="match status" value="1"/>
</dbReference>
<feature type="transmembrane region" description="Helical" evidence="7">
    <location>
        <begin position="387"/>
        <end position="410"/>
    </location>
</feature>
<gene>
    <name evidence="9" type="ORF">EMPS_02911</name>
</gene>
<organism evidence="9 10">
    <name type="scientific">Entomortierella parvispora</name>
    <dbReference type="NCBI Taxonomy" id="205924"/>
    <lineage>
        <taxon>Eukaryota</taxon>
        <taxon>Fungi</taxon>
        <taxon>Fungi incertae sedis</taxon>
        <taxon>Mucoromycota</taxon>
        <taxon>Mortierellomycotina</taxon>
        <taxon>Mortierellomycetes</taxon>
        <taxon>Mortierellales</taxon>
        <taxon>Mortierellaceae</taxon>
        <taxon>Entomortierella</taxon>
    </lineage>
</organism>
<dbReference type="Gene3D" id="1.20.1250.20">
    <property type="entry name" value="MFS general substrate transporter like domains"/>
    <property type="match status" value="1"/>
</dbReference>
<reference evidence="9" key="2">
    <citation type="journal article" date="2022" name="Microbiol. Resour. Announc.">
        <title>Whole-Genome Sequence of Entomortierella parvispora E1425, a Mucoromycotan Fungus Associated with Burkholderiaceae-Related Endosymbiotic Bacteria.</title>
        <authorList>
            <person name="Herlambang A."/>
            <person name="Guo Y."/>
            <person name="Takashima Y."/>
            <person name="Narisawa K."/>
            <person name="Ohta H."/>
            <person name="Nishizawa T."/>
        </authorList>
    </citation>
    <scope>NUCLEOTIDE SEQUENCE</scope>
    <source>
        <strain evidence="9">E1425</strain>
    </source>
</reference>
<keyword evidence="4 7" id="KW-1133">Transmembrane helix</keyword>
<dbReference type="FunFam" id="1.20.1250.20:FF:000018">
    <property type="entry name" value="MFS transporter permease"/>
    <property type="match status" value="1"/>
</dbReference>